<reference evidence="3" key="1">
    <citation type="submission" date="2021-04" db="EMBL/GenBank/DDBJ databases">
        <authorList>
            <consortium name="Molecular Ecology Group"/>
        </authorList>
    </citation>
    <scope>NUCLEOTIDE SEQUENCE</scope>
</reference>
<evidence type="ECO:0000256" key="1">
    <source>
        <dbReference type="SAM" id="Phobius"/>
    </source>
</evidence>
<accession>A0A8S3ZUL9</accession>
<feature type="non-terminal residue" evidence="3">
    <location>
        <position position="75"/>
    </location>
</feature>
<keyword evidence="4" id="KW-1185">Reference proteome</keyword>
<dbReference type="EMBL" id="CAJHNH020006057">
    <property type="protein sequence ID" value="CAG5133277.1"/>
    <property type="molecule type" value="Genomic_DNA"/>
</dbReference>
<comment type="caution">
    <text evidence="3">The sequence shown here is derived from an EMBL/GenBank/DDBJ whole genome shotgun (WGS) entry which is preliminary data.</text>
</comment>
<gene>
    <name evidence="3" type="ORF">CUNI_LOCUS18835</name>
</gene>
<feature type="signal peptide" evidence="2">
    <location>
        <begin position="1"/>
        <end position="15"/>
    </location>
</feature>
<feature type="chain" id="PRO_5035902091" evidence="2">
    <location>
        <begin position="16"/>
        <end position="75"/>
    </location>
</feature>
<dbReference type="Proteomes" id="UP000678393">
    <property type="component" value="Unassembled WGS sequence"/>
</dbReference>
<keyword evidence="2" id="KW-0732">Signal</keyword>
<sequence length="75" mass="8584">FPRTYIFWLIMKVLSNVYIVVVITGVLEVSTDDWNCNYEGCECFRGGINCEGANWKTLPKLVYSDTEESPSLNLQ</sequence>
<proteinExistence type="predicted"/>
<keyword evidence="1" id="KW-1133">Transmembrane helix</keyword>
<feature type="non-terminal residue" evidence="3">
    <location>
        <position position="1"/>
    </location>
</feature>
<name>A0A8S3ZUL9_9EUPU</name>
<evidence type="ECO:0000313" key="3">
    <source>
        <dbReference type="EMBL" id="CAG5133277.1"/>
    </source>
</evidence>
<keyword evidence="1" id="KW-0812">Transmembrane</keyword>
<feature type="transmembrane region" description="Helical" evidence="1">
    <location>
        <begin position="6"/>
        <end position="27"/>
    </location>
</feature>
<keyword evidence="1" id="KW-0472">Membrane</keyword>
<protein>
    <submittedName>
        <fullName evidence="3">Uncharacterized protein</fullName>
    </submittedName>
</protein>
<evidence type="ECO:0000313" key="4">
    <source>
        <dbReference type="Proteomes" id="UP000678393"/>
    </source>
</evidence>
<evidence type="ECO:0000256" key="2">
    <source>
        <dbReference type="SAM" id="SignalP"/>
    </source>
</evidence>
<organism evidence="3 4">
    <name type="scientific">Candidula unifasciata</name>
    <dbReference type="NCBI Taxonomy" id="100452"/>
    <lineage>
        <taxon>Eukaryota</taxon>
        <taxon>Metazoa</taxon>
        <taxon>Spiralia</taxon>
        <taxon>Lophotrochozoa</taxon>
        <taxon>Mollusca</taxon>
        <taxon>Gastropoda</taxon>
        <taxon>Heterobranchia</taxon>
        <taxon>Euthyneura</taxon>
        <taxon>Panpulmonata</taxon>
        <taxon>Eupulmonata</taxon>
        <taxon>Stylommatophora</taxon>
        <taxon>Helicina</taxon>
        <taxon>Helicoidea</taxon>
        <taxon>Geomitridae</taxon>
        <taxon>Candidula</taxon>
    </lineage>
</organism>
<dbReference type="AlphaFoldDB" id="A0A8S3ZUL9"/>